<evidence type="ECO:0000259" key="10">
    <source>
        <dbReference type="Pfam" id="PF21478"/>
    </source>
</evidence>
<protein>
    <recommendedName>
        <fullName evidence="8">Glycine dehydrogenase (decarboxylating)</fullName>
        <ecNumber evidence="8">1.4.4.2</ecNumber>
    </recommendedName>
    <alternativeName>
        <fullName evidence="8">Glycine cleavage system P-protein</fullName>
    </alternativeName>
    <alternativeName>
        <fullName evidence="8">Glycine decarboxylase</fullName>
    </alternativeName>
    <alternativeName>
        <fullName evidence="8">Glycine dehydrogenase (aminomethyl-transferring)</fullName>
    </alternativeName>
</protein>
<dbReference type="RefSeq" id="WP_243357481.1">
    <property type="nucleotide sequence ID" value="NZ_JALGBH010000001.1"/>
</dbReference>
<dbReference type="InterPro" id="IPR003437">
    <property type="entry name" value="GcvP"/>
</dbReference>
<comment type="catalytic activity">
    <reaction evidence="7 8">
        <text>N(6)-[(R)-lipoyl]-L-lysyl-[glycine-cleavage complex H protein] + glycine + H(+) = N(6)-[(R)-S(8)-aminomethyldihydrolipoyl]-L-lysyl-[glycine-cleavage complex H protein] + CO2</text>
        <dbReference type="Rhea" id="RHEA:24304"/>
        <dbReference type="Rhea" id="RHEA-COMP:10494"/>
        <dbReference type="Rhea" id="RHEA-COMP:10495"/>
        <dbReference type="ChEBI" id="CHEBI:15378"/>
        <dbReference type="ChEBI" id="CHEBI:16526"/>
        <dbReference type="ChEBI" id="CHEBI:57305"/>
        <dbReference type="ChEBI" id="CHEBI:83099"/>
        <dbReference type="ChEBI" id="CHEBI:83143"/>
        <dbReference type="EC" id="1.4.4.2"/>
    </reaction>
</comment>
<dbReference type="PANTHER" id="PTHR11773:SF1">
    <property type="entry name" value="GLYCINE DEHYDROGENASE (DECARBOXYLATING), MITOCHONDRIAL"/>
    <property type="match status" value="1"/>
</dbReference>
<comment type="similarity">
    <text evidence="3 8">Belongs to the GcvP family.</text>
</comment>
<dbReference type="PANTHER" id="PTHR11773">
    <property type="entry name" value="GLYCINE DEHYDROGENASE, DECARBOXYLATING"/>
    <property type="match status" value="1"/>
</dbReference>
<gene>
    <name evidence="8 11" type="primary">gcvP</name>
    <name evidence="11" type="ORF">MMF97_00245</name>
</gene>
<dbReference type="Gene3D" id="3.90.1150.10">
    <property type="entry name" value="Aspartate Aminotransferase, domain 1"/>
    <property type="match status" value="2"/>
</dbReference>
<comment type="subunit">
    <text evidence="4 8">The glycine cleavage system is composed of four proteins: P, T, L and H.</text>
</comment>
<dbReference type="NCBIfam" id="NF003346">
    <property type="entry name" value="PRK04366.1"/>
    <property type="match status" value="1"/>
</dbReference>
<evidence type="ECO:0000256" key="6">
    <source>
        <dbReference type="ARBA" id="ARBA00023002"/>
    </source>
</evidence>
<evidence type="ECO:0000313" key="12">
    <source>
        <dbReference type="Proteomes" id="UP001165460"/>
    </source>
</evidence>
<evidence type="ECO:0000256" key="8">
    <source>
        <dbReference type="HAMAP-Rule" id="MF_00711"/>
    </source>
</evidence>
<evidence type="ECO:0000256" key="2">
    <source>
        <dbReference type="ARBA" id="ARBA00003788"/>
    </source>
</evidence>
<dbReference type="SUPFAM" id="SSF53383">
    <property type="entry name" value="PLP-dependent transferases"/>
    <property type="match status" value="2"/>
</dbReference>
<accession>A0ABS9ZR99</accession>
<reference evidence="11" key="1">
    <citation type="submission" date="2022-03" db="EMBL/GenBank/DDBJ databases">
        <authorList>
            <person name="Woo C.Y."/>
        </authorList>
    </citation>
    <scope>NUCLEOTIDE SEQUENCE</scope>
    <source>
        <strain evidence="11">CYS-01</strain>
    </source>
</reference>
<dbReference type="InterPro" id="IPR049315">
    <property type="entry name" value="GDC-P_N"/>
</dbReference>
<evidence type="ECO:0000256" key="4">
    <source>
        <dbReference type="ARBA" id="ARBA00011690"/>
    </source>
</evidence>
<comment type="caution">
    <text evidence="11">The sequence shown here is derived from an EMBL/GenBank/DDBJ whole genome shotgun (WGS) entry which is preliminary data.</text>
</comment>
<feature type="domain" description="Glycine dehydrogenase C-terminal" evidence="10">
    <location>
        <begin position="775"/>
        <end position="895"/>
    </location>
</feature>
<dbReference type="InterPro" id="IPR015421">
    <property type="entry name" value="PyrdxlP-dep_Trfase_major"/>
</dbReference>
<feature type="domain" description="Glycine cleavage system P-protein N-terminal" evidence="9">
    <location>
        <begin position="454"/>
        <end position="734"/>
    </location>
</feature>
<keyword evidence="12" id="KW-1185">Reference proteome</keyword>
<dbReference type="EC" id="1.4.4.2" evidence="8"/>
<dbReference type="CDD" id="cd00613">
    <property type="entry name" value="GDC-P"/>
    <property type="match status" value="2"/>
</dbReference>
<feature type="modified residue" description="N6-(pyridoxal phosphate)lysine" evidence="8">
    <location>
        <position position="703"/>
    </location>
</feature>
<evidence type="ECO:0000256" key="1">
    <source>
        <dbReference type="ARBA" id="ARBA00001933"/>
    </source>
</evidence>
<dbReference type="Pfam" id="PF21478">
    <property type="entry name" value="GcvP2_C"/>
    <property type="match status" value="1"/>
</dbReference>
<dbReference type="Proteomes" id="UP001165460">
    <property type="component" value="Unassembled WGS sequence"/>
</dbReference>
<dbReference type="InterPro" id="IPR020581">
    <property type="entry name" value="GDC_P"/>
</dbReference>
<keyword evidence="6 8" id="KW-0560">Oxidoreductase</keyword>
<dbReference type="GO" id="GO:0004375">
    <property type="term" value="F:glycine dehydrogenase (decarboxylating) activity"/>
    <property type="evidence" value="ECO:0007669"/>
    <property type="project" value="UniProtKB-EC"/>
</dbReference>
<dbReference type="HAMAP" id="MF_00711">
    <property type="entry name" value="GcvP"/>
    <property type="match status" value="1"/>
</dbReference>
<name>A0ABS9ZR99_9SPHI</name>
<feature type="domain" description="Glycine cleavage system P-protein N-terminal" evidence="9">
    <location>
        <begin position="13"/>
        <end position="437"/>
    </location>
</feature>
<dbReference type="NCBIfam" id="TIGR00461">
    <property type="entry name" value="gcvP"/>
    <property type="match status" value="1"/>
</dbReference>
<comment type="cofactor">
    <cofactor evidence="1 8">
        <name>pyridoxal 5'-phosphate</name>
        <dbReference type="ChEBI" id="CHEBI:597326"/>
    </cofactor>
</comment>
<comment type="function">
    <text evidence="2 8">The glycine cleavage system catalyzes the degradation of glycine. The P protein binds the alpha-amino group of glycine through its pyridoxal phosphate cofactor; CO(2) is released and the remaining methylamine moiety is then transferred to the lipoamide cofactor of the H protein.</text>
</comment>
<proteinExistence type="inferred from homology"/>
<dbReference type="Pfam" id="PF02347">
    <property type="entry name" value="GDC-P"/>
    <property type="match status" value="2"/>
</dbReference>
<evidence type="ECO:0000313" key="11">
    <source>
        <dbReference type="EMBL" id="MCJ0741116.1"/>
    </source>
</evidence>
<sequence>MSLNIHYQENFKDRHIAPNEADTAEMLKTVGVKSIDELIEQTVPAAIRLKQPLNLPKAKSEVDYLAALKQTASLNKVFKSYIGQGYYDTITPGVILRNVFENPGWYTQYTPYQAEIAQGRLQALLNFQTMVIDLTGMEIANASLLDEGTAAAEAMFMQYSLRKNGQGNKYFVSDAIFAQTIDILKTRANPFGIELVIGSHEEFVPNADFFGAIVQYPAANGEVYDYRDFASALHEQSIKLTVIADLLSLTLLTPPGEWGADVVVGITQRFGVPMGFGGPHAAYFATKEEYKRSIPGRIIGVTIDSNNNYALRMALQTREQHIRRDKATSNICTAQALLAIMAGFYAAYHGPKGLKAIAERVHGLTVSLAESLKLIGYKVSNTAYFDTIQVELNDLSGAIHKDCLDNNINLNYQGTLVNISLDETTNFEDVALLVRIFSKVKAIATDSVNVVENVETTIPAQLQRSSAYLTHPVFNSHHSEHEMLRYIKSLEAKDLSLCHSMIALGSCTMKLNATTEMIPVTWPEFGKIHPFAPADQVLGYYRVFDELDKWLSEITGFAAMSFQPNAGAQGEYAGLMVIRAYHQDRGDHHRNIALIPASAHGTNPASAAMAGMKIVVVKSLENGNIDVEDLRAKAQEHAANLSCLMVTYPSTHGVFEESIVEICNIIHENGGQVYMDGANMNAQVGLTSPANIGADVCHLNLHKTFCIPHGGGGPGMGPIGVAAHLVKYLPGHAVVNIGKEKSIHAVSAAPWGSASILLISHAYIAMMGGEGLTNATQYAILNANYMKARLEQHYPVLYAGANGRCAHEMILDCRAFKNFGIEVVDIAKRLMDYGFHAPTVSFPVAGTLMVEPTESEPKHELDRFCDALIAIRKEIGEVESGALDKTDNPLKNAPHTAAVVTGNDWEHTYSRQTAAFPLPYVAAYKFWPSVGRVNDSYGDRSLVCACPPIESYMEEAFA</sequence>
<evidence type="ECO:0000256" key="7">
    <source>
        <dbReference type="ARBA" id="ARBA00049026"/>
    </source>
</evidence>
<dbReference type="EMBL" id="JALGBH010000001">
    <property type="protein sequence ID" value="MCJ0741116.1"/>
    <property type="molecule type" value="Genomic_DNA"/>
</dbReference>
<organism evidence="11 12">
    <name type="scientific">Pedobacter montanisoli</name>
    <dbReference type="NCBI Taxonomy" id="2923277"/>
    <lineage>
        <taxon>Bacteria</taxon>
        <taxon>Pseudomonadati</taxon>
        <taxon>Bacteroidota</taxon>
        <taxon>Sphingobacteriia</taxon>
        <taxon>Sphingobacteriales</taxon>
        <taxon>Sphingobacteriaceae</taxon>
        <taxon>Pedobacter</taxon>
    </lineage>
</organism>
<dbReference type="InterPro" id="IPR049316">
    <property type="entry name" value="GDC-P_C"/>
</dbReference>
<dbReference type="Gene3D" id="3.40.640.10">
    <property type="entry name" value="Type I PLP-dependent aspartate aminotransferase-like (Major domain)"/>
    <property type="match status" value="2"/>
</dbReference>
<evidence type="ECO:0000259" key="9">
    <source>
        <dbReference type="Pfam" id="PF02347"/>
    </source>
</evidence>
<keyword evidence="5 8" id="KW-0663">Pyridoxal phosphate</keyword>
<dbReference type="InterPro" id="IPR015424">
    <property type="entry name" value="PyrdxlP-dep_Trfase"/>
</dbReference>
<evidence type="ECO:0000256" key="3">
    <source>
        <dbReference type="ARBA" id="ARBA00010756"/>
    </source>
</evidence>
<evidence type="ECO:0000256" key="5">
    <source>
        <dbReference type="ARBA" id="ARBA00022898"/>
    </source>
</evidence>
<dbReference type="InterPro" id="IPR015422">
    <property type="entry name" value="PyrdxlP-dep_Trfase_small"/>
</dbReference>